<keyword evidence="6" id="KW-1185">Reference proteome</keyword>
<dbReference type="EnsemblBacteria" id="ACZ19865">
    <property type="protein sequence ID" value="ACZ19865"/>
    <property type="gene ID" value="Taci_1651"/>
</dbReference>
<dbReference type="GO" id="GO:0003700">
    <property type="term" value="F:DNA-binding transcription factor activity"/>
    <property type="evidence" value="ECO:0007669"/>
    <property type="project" value="InterPro"/>
</dbReference>
<dbReference type="InterPro" id="IPR036390">
    <property type="entry name" value="WH_DNA-bd_sf"/>
</dbReference>
<dbReference type="Gene3D" id="1.20.120.530">
    <property type="entry name" value="GntR ligand-binding domain-like"/>
    <property type="match status" value="1"/>
</dbReference>
<dbReference type="eggNOG" id="COG1802">
    <property type="taxonomic scope" value="Bacteria"/>
</dbReference>
<feature type="domain" description="HTH gntR-type" evidence="4">
    <location>
        <begin position="28"/>
        <end position="95"/>
    </location>
</feature>
<dbReference type="PANTHER" id="PTHR43537">
    <property type="entry name" value="TRANSCRIPTIONAL REGULATOR, GNTR FAMILY"/>
    <property type="match status" value="1"/>
</dbReference>
<evidence type="ECO:0000256" key="2">
    <source>
        <dbReference type="ARBA" id="ARBA00023125"/>
    </source>
</evidence>
<dbReference type="KEGG" id="tai:Taci_1651"/>
<dbReference type="SUPFAM" id="SSF48008">
    <property type="entry name" value="GntR ligand-binding domain-like"/>
    <property type="match status" value="1"/>
</dbReference>
<accession>D1B774</accession>
<proteinExistence type="predicted"/>
<dbReference type="Pfam" id="PF00392">
    <property type="entry name" value="GntR"/>
    <property type="match status" value="1"/>
</dbReference>
<evidence type="ECO:0000256" key="3">
    <source>
        <dbReference type="ARBA" id="ARBA00023163"/>
    </source>
</evidence>
<reference evidence="5 6" key="1">
    <citation type="journal article" date="2009" name="Stand. Genomic Sci.">
        <title>Complete genome sequence of Thermanaerovibrio acidaminovorans type strain (Su883).</title>
        <authorList>
            <person name="Chovatia M."/>
            <person name="Sikorski J."/>
            <person name="Schroder M."/>
            <person name="Lapidus A."/>
            <person name="Nolan M."/>
            <person name="Tice H."/>
            <person name="Glavina Del Rio T."/>
            <person name="Copeland A."/>
            <person name="Cheng J.F."/>
            <person name="Lucas S."/>
            <person name="Chen F."/>
            <person name="Bruce D."/>
            <person name="Goodwin L."/>
            <person name="Pitluck S."/>
            <person name="Ivanova N."/>
            <person name="Mavromatis K."/>
            <person name="Ovchinnikova G."/>
            <person name="Pati A."/>
            <person name="Chen A."/>
            <person name="Palaniappan K."/>
            <person name="Land M."/>
            <person name="Hauser L."/>
            <person name="Chang Y.J."/>
            <person name="Jeffries C.D."/>
            <person name="Chain P."/>
            <person name="Saunders E."/>
            <person name="Detter J.C."/>
            <person name="Brettin T."/>
            <person name="Rohde M."/>
            <person name="Goker M."/>
            <person name="Spring S."/>
            <person name="Bristow J."/>
            <person name="Markowitz V."/>
            <person name="Hugenholtz P."/>
            <person name="Kyrpides N.C."/>
            <person name="Klenk H.P."/>
            <person name="Eisen J.A."/>
        </authorList>
    </citation>
    <scope>NUCLEOTIDE SEQUENCE [LARGE SCALE GENOMIC DNA]</scope>
    <source>
        <strain evidence="6">ATCC 49978 / DSM 6589 / Su883</strain>
    </source>
</reference>
<dbReference type="InterPro" id="IPR036388">
    <property type="entry name" value="WH-like_DNA-bd_sf"/>
</dbReference>
<dbReference type="Gene3D" id="1.10.10.10">
    <property type="entry name" value="Winged helix-like DNA-binding domain superfamily/Winged helix DNA-binding domain"/>
    <property type="match status" value="1"/>
</dbReference>
<evidence type="ECO:0000259" key="4">
    <source>
        <dbReference type="PROSITE" id="PS50949"/>
    </source>
</evidence>
<protein>
    <submittedName>
        <fullName evidence="5">Transcriptional regulator, GntR family</fullName>
    </submittedName>
</protein>
<organism evidence="5 6">
    <name type="scientific">Thermanaerovibrio acidaminovorans (strain ATCC 49978 / DSM 6589 / Su883)</name>
    <name type="common">Selenomonas acidaminovorans</name>
    <dbReference type="NCBI Taxonomy" id="525903"/>
    <lineage>
        <taxon>Bacteria</taxon>
        <taxon>Thermotogati</taxon>
        <taxon>Synergistota</taxon>
        <taxon>Synergistia</taxon>
        <taxon>Synergistales</taxon>
        <taxon>Synergistaceae</taxon>
        <taxon>Thermanaerovibrio</taxon>
    </lineage>
</organism>
<gene>
    <name evidence="5" type="ordered locus">Taci_1651</name>
</gene>
<evidence type="ECO:0000313" key="5">
    <source>
        <dbReference type="EMBL" id="ACZ19865.1"/>
    </source>
</evidence>
<dbReference type="EMBL" id="CP001818">
    <property type="protein sequence ID" value="ACZ19865.1"/>
    <property type="molecule type" value="Genomic_DNA"/>
</dbReference>
<dbReference type="HOGENOM" id="CLU_017584_5_4_0"/>
<keyword evidence="2" id="KW-0238">DNA-binding</keyword>
<dbReference type="SUPFAM" id="SSF46785">
    <property type="entry name" value="Winged helix' DNA-binding domain"/>
    <property type="match status" value="1"/>
</dbReference>
<dbReference type="Pfam" id="PF07729">
    <property type="entry name" value="FCD"/>
    <property type="match status" value="1"/>
</dbReference>
<keyword evidence="3" id="KW-0804">Transcription</keyword>
<evidence type="ECO:0000313" key="6">
    <source>
        <dbReference type="Proteomes" id="UP000002030"/>
    </source>
</evidence>
<dbReference type="PANTHER" id="PTHR43537:SF41">
    <property type="entry name" value="TRANSCRIPTIONAL REGULATORY PROTEIN"/>
    <property type="match status" value="1"/>
</dbReference>
<sequence>MKYIDRGVIGLTNLEELRELASRREGDLAAPYFIASVLREAIYRGILPEGYQLHQAQLALMLGVSPIPLREALRILESEGLVAFRGHKGAYVTSLSVEEARELYEMVCQLEVHLLRLAFPKITRSIVEEARGILDLMEREDDCIAWRDLNERFHGLFYEPAERPLIMSVLARFRQNTDRNIRIHLPCMREESERQHRRLLELVEAQDLEGAVEALRHHLEYTSNDLQSCMRRHGKTSPPRKR</sequence>
<dbReference type="AlphaFoldDB" id="D1B774"/>
<dbReference type="Proteomes" id="UP000002030">
    <property type="component" value="Chromosome"/>
</dbReference>
<dbReference type="InterPro" id="IPR011711">
    <property type="entry name" value="GntR_C"/>
</dbReference>
<dbReference type="STRING" id="525903.Taci_1651"/>
<dbReference type="InterPro" id="IPR000524">
    <property type="entry name" value="Tscrpt_reg_HTH_GntR"/>
</dbReference>
<keyword evidence="1" id="KW-0805">Transcription regulation</keyword>
<dbReference type="OrthoDB" id="9781630at2"/>
<name>D1B774_THEAS</name>
<evidence type="ECO:0000256" key="1">
    <source>
        <dbReference type="ARBA" id="ARBA00023015"/>
    </source>
</evidence>
<dbReference type="PROSITE" id="PS50949">
    <property type="entry name" value="HTH_GNTR"/>
    <property type="match status" value="1"/>
</dbReference>
<dbReference type="SMART" id="SM00895">
    <property type="entry name" value="FCD"/>
    <property type="match status" value="1"/>
</dbReference>
<dbReference type="GO" id="GO:0003677">
    <property type="term" value="F:DNA binding"/>
    <property type="evidence" value="ECO:0007669"/>
    <property type="project" value="UniProtKB-KW"/>
</dbReference>
<dbReference type="SMART" id="SM00345">
    <property type="entry name" value="HTH_GNTR"/>
    <property type="match status" value="1"/>
</dbReference>
<dbReference type="InterPro" id="IPR008920">
    <property type="entry name" value="TF_FadR/GntR_C"/>
</dbReference>